<feature type="transmembrane region" description="Helical" evidence="1">
    <location>
        <begin position="21"/>
        <end position="42"/>
    </location>
</feature>
<evidence type="ECO:0000313" key="3">
    <source>
        <dbReference type="Proteomes" id="UP000262142"/>
    </source>
</evidence>
<keyword evidence="1" id="KW-0812">Transmembrane</keyword>
<dbReference type="EMBL" id="UNSC01000001">
    <property type="protein sequence ID" value="SZD71270.1"/>
    <property type="molecule type" value="Genomic_DNA"/>
</dbReference>
<evidence type="ECO:0008006" key="4">
    <source>
        <dbReference type="Google" id="ProtNLM"/>
    </source>
</evidence>
<dbReference type="OrthoDB" id="2827525at2"/>
<feature type="transmembrane region" description="Helical" evidence="1">
    <location>
        <begin position="88"/>
        <end position="106"/>
    </location>
</feature>
<feature type="transmembrane region" description="Helical" evidence="1">
    <location>
        <begin position="271"/>
        <end position="288"/>
    </location>
</feature>
<keyword evidence="3" id="KW-1185">Reference proteome</keyword>
<dbReference type="AlphaFoldDB" id="A0A383TVL4"/>
<keyword evidence="1" id="KW-1133">Transmembrane helix</keyword>
<gene>
    <name evidence="2" type="ORF">SAMEA104719789_00366</name>
</gene>
<feature type="transmembrane region" description="Helical" evidence="1">
    <location>
        <begin position="150"/>
        <end position="170"/>
    </location>
</feature>
<evidence type="ECO:0000256" key="1">
    <source>
        <dbReference type="SAM" id="Phobius"/>
    </source>
</evidence>
<organism evidence="2 3">
    <name type="scientific">Candidatus Ornithobacterium hominis</name>
    <dbReference type="NCBI Taxonomy" id="2497989"/>
    <lineage>
        <taxon>Bacteria</taxon>
        <taxon>Pseudomonadati</taxon>
        <taxon>Bacteroidota</taxon>
        <taxon>Flavobacteriia</taxon>
        <taxon>Flavobacteriales</taxon>
        <taxon>Weeksellaceae</taxon>
        <taxon>Ornithobacterium</taxon>
    </lineage>
</organism>
<feature type="transmembrane region" description="Helical" evidence="1">
    <location>
        <begin position="369"/>
        <end position="390"/>
    </location>
</feature>
<feature type="transmembrane region" description="Helical" evidence="1">
    <location>
        <begin position="182"/>
        <end position="201"/>
    </location>
</feature>
<feature type="transmembrane region" description="Helical" evidence="1">
    <location>
        <begin position="339"/>
        <end position="363"/>
    </location>
</feature>
<dbReference type="Proteomes" id="UP000262142">
    <property type="component" value="Unassembled WGS sequence"/>
</dbReference>
<dbReference type="InterPro" id="IPR036927">
    <property type="entry name" value="Cyt_c_oxase-like_su1_sf"/>
</dbReference>
<reference evidence="2 3" key="1">
    <citation type="submission" date="2018-09" db="EMBL/GenBank/DDBJ databases">
        <authorList>
            <consortium name="Pathogen Informatics"/>
        </authorList>
    </citation>
    <scope>NUCLEOTIDE SEQUENCE [LARGE SCALE GENOMIC DNA]</scope>
    <source>
        <strain evidence="2 3">OH-22767</strain>
    </source>
</reference>
<accession>A0A383TVL4</accession>
<feature type="transmembrane region" description="Helical" evidence="1">
    <location>
        <begin position="308"/>
        <end position="327"/>
    </location>
</feature>
<protein>
    <recommendedName>
        <fullName evidence="4">NnrS protein</fullName>
    </recommendedName>
</protein>
<feature type="transmembrane region" description="Helical" evidence="1">
    <location>
        <begin position="112"/>
        <end position="129"/>
    </location>
</feature>
<feature type="transmembrane region" description="Helical" evidence="1">
    <location>
        <begin position="213"/>
        <end position="231"/>
    </location>
</feature>
<evidence type="ECO:0000313" key="2">
    <source>
        <dbReference type="EMBL" id="SZD71270.1"/>
    </source>
</evidence>
<keyword evidence="1" id="KW-0472">Membrane</keyword>
<feature type="transmembrane region" description="Helical" evidence="1">
    <location>
        <begin position="237"/>
        <end position="259"/>
    </location>
</feature>
<dbReference type="Gene3D" id="1.20.210.10">
    <property type="entry name" value="Cytochrome c oxidase-like, subunit I domain"/>
    <property type="match status" value="1"/>
</dbReference>
<sequence length="395" mass="46261">MKSFVREQKMNFGNKKWIYRFLFLAFLSFFLAGILGVIMRFYPFISVSIPFENLLHSHSHTALLGWAFLGCTTGVLHYFPIAKKALKNYYYLFFISILGMFFSFLYQGYGLISISFSTLYIFLVYHLFWNLHRKIHTTGTADILLKRSIIWFYISTLGIWILGPSSAILGKEHWLYHTSIRFFLHFQINGWLFYAILGLILKNREITFNNLWIIRLLDASLILTTFLPLYWVDKNLIFYILNALGVLAQFASIYLLVNILYKSKIIISKNIITMWLVFIVIKAMSQLPTLFPSFAEELKLNRSLILTYLHWVLLGIVSFGLILNYLDTKIIRNTPLFKFSFYTLLVGFLATEAILFCLGNHIYLSHNTVLMAIFSIFLLIGITGFLWKIYRRNII</sequence>
<feature type="transmembrane region" description="Helical" evidence="1">
    <location>
        <begin position="62"/>
        <end position="81"/>
    </location>
</feature>
<dbReference type="RefSeq" id="WP_133297992.1">
    <property type="nucleotide sequence ID" value="NZ_UNSC01000001.1"/>
</dbReference>
<proteinExistence type="predicted"/>
<name>A0A383TVL4_9FLAO</name>